<feature type="chain" id="PRO_5007599705" evidence="3">
    <location>
        <begin position="24"/>
        <end position="129"/>
    </location>
</feature>
<keyword evidence="3" id="KW-0732">Signal</keyword>
<reference evidence="4 5" key="1">
    <citation type="submission" date="2015-07" db="EMBL/GenBank/DDBJ databases">
        <title>The genome of Dufourea novaeangliae.</title>
        <authorList>
            <person name="Pan H."/>
            <person name="Kapheim K."/>
        </authorList>
    </citation>
    <scope>NUCLEOTIDE SEQUENCE [LARGE SCALE GENOMIC DNA]</scope>
    <source>
        <strain evidence="4">0120121106</strain>
        <tissue evidence="4">Whole body</tissue>
    </source>
</reference>
<dbReference type="AlphaFoldDB" id="A0A154PSG9"/>
<name>A0A154PSG9_DUFNO</name>
<evidence type="ECO:0000256" key="3">
    <source>
        <dbReference type="SAM" id="SignalP"/>
    </source>
</evidence>
<organism evidence="4 5">
    <name type="scientific">Dufourea novaeangliae</name>
    <name type="common">Sweat bee</name>
    <dbReference type="NCBI Taxonomy" id="178035"/>
    <lineage>
        <taxon>Eukaryota</taxon>
        <taxon>Metazoa</taxon>
        <taxon>Ecdysozoa</taxon>
        <taxon>Arthropoda</taxon>
        <taxon>Hexapoda</taxon>
        <taxon>Insecta</taxon>
        <taxon>Pterygota</taxon>
        <taxon>Neoptera</taxon>
        <taxon>Endopterygota</taxon>
        <taxon>Hymenoptera</taxon>
        <taxon>Apocrita</taxon>
        <taxon>Aculeata</taxon>
        <taxon>Apoidea</taxon>
        <taxon>Anthophila</taxon>
        <taxon>Halictidae</taxon>
        <taxon>Rophitinae</taxon>
        <taxon>Dufourea</taxon>
    </lineage>
</organism>
<dbReference type="Proteomes" id="UP000076502">
    <property type="component" value="Unassembled WGS sequence"/>
</dbReference>
<sequence>MTGRSSAKRTGLCLLALLLFCLANDNVRVVGDPIRIPPELVYRDAFINNPEDLILLDKLKRVNEEKKNIEEREKELVDMQVMIQSVLEARAKDKARAQPSDYSAEELPTPNAVVSQAQRSGKRTALSCE</sequence>
<evidence type="ECO:0000313" key="5">
    <source>
        <dbReference type="Proteomes" id="UP000076502"/>
    </source>
</evidence>
<proteinExistence type="predicted"/>
<accession>A0A154PSG9</accession>
<feature type="coiled-coil region" evidence="1">
    <location>
        <begin position="55"/>
        <end position="82"/>
    </location>
</feature>
<keyword evidence="5" id="KW-1185">Reference proteome</keyword>
<evidence type="ECO:0000256" key="1">
    <source>
        <dbReference type="SAM" id="Coils"/>
    </source>
</evidence>
<feature type="region of interest" description="Disordered" evidence="2">
    <location>
        <begin position="92"/>
        <end position="129"/>
    </location>
</feature>
<dbReference type="EMBL" id="KQ435127">
    <property type="protein sequence ID" value="KZC14851.1"/>
    <property type="molecule type" value="Genomic_DNA"/>
</dbReference>
<feature type="signal peptide" evidence="3">
    <location>
        <begin position="1"/>
        <end position="23"/>
    </location>
</feature>
<evidence type="ECO:0000256" key="2">
    <source>
        <dbReference type="SAM" id="MobiDB-lite"/>
    </source>
</evidence>
<dbReference type="OrthoDB" id="6340140at2759"/>
<evidence type="ECO:0000313" key="4">
    <source>
        <dbReference type="EMBL" id="KZC14851.1"/>
    </source>
</evidence>
<keyword evidence="1" id="KW-0175">Coiled coil</keyword>
<protein>
    <submittedName>
        <fullName evidence="4">Uncharacterized protein</fullName>
    </submittedName>
</protein>
<gene>
    <name evidence="4" type="ORF">WN55_07428</name>
</gene>